<keyword evidence="2" id="KW-1185">Reference proteome</keyword>
<name>A0AA39WFJ6_9PEZI</name>
<protein>
    <submittedName>
        <fullName evidence="1">Uncharacterized protein</fullName>
    </submittedName>
</protein>
<sequence length="310" mass="35542">MMLLLTDIPDHVFDGSNRRQNFEAQVLRGKAEAEENPTYSLQTQNYPLVRQNENGYGEIYLDRASRRHPVLADFVEKYVDIRFRAAGVVRNPDRDFWPGQARDPGVRIRRTLNTTRTPHFYPTRPNLIGQMIHGGDVEADLAICSAVGTQQSLLKKHHGDRFGEYIEAAFKNFYFGPNPATARWLVLRARAPPGPNTALFKRTVKFINFWACQNSSCLDRFYSDKKARNNPALVTERSHVLLPPIHAMFNYVRNLNSICSHYWRVPGQQTPDTPMILMQQQKSEIARLRALAHAEITQILHWDLQTSSAA</sequence>
<organism evidence="1 2">
    <name type="scientific">Immersiella caudata</name>
    <dbReference type="NCBI Taxonomy" id="314043"/>
    <lineage>
        <taxon>Eukaryota</taxon>
        <taxon>Fungi</taxon>
        <taxon>Dikarya</taxon>
        <taxon>Ascomycota</taxon>
        <taxon>Pezizomycotina</taxon>
        <taxon>Sordariomycetes</taxon>
        <taxon>Sordariomycetidae</taxon>
        <taxon>Sordariales</taxon>
        <taxon>Lasiosphaeriaceae</taxon>
        <taxon>Immersiella</taxon>
    </lineage>
</organism>
<dbReference type="AlphaFoldDB" id="A0AA39WFJ6"/>
<evidence type="ECO:0000313" key="2">
    <source>
        <dbReference type="Proteomes" id="UP001175000"/>
    </source>
</evidence>
<dbReference type="Proteomes" id="UP001175000">
    <property type="component" value="Unassembled WGS sequence"/>
</dbReference>
<gene>
    <name evidence="1" type="ORF">B0T14DRAFT_557719</name>
</gene>
<proteinExistence type="predicted"/>
<dbReference type="EMBL" id="JAULSU010000006">
    <property type="protein sequence ID" value="KAK0614461.1"/>
    <property type="molecule type" value="Genomic_DNA"/>
</dbReference>
<accession>A0AA39WFJ6</accession>
<reference evidence="1" key="1">
    <citation type="submission" date="2023-06" db="EMBL/GenBank/DDBJ databases">
        <title>Genome-scale phylogeny and comparative genomics of the fungal order Sordariales.</title>
        <authorList>
            <consortium name="Lawrence Berkeley National Laboratory"/>
            <person name="Hensen N."/>
            <person name="Bonometti L."/>
            <person name="Westerberg I."/>
            <person name="Brannstrom I.O."/>
            <person name="Guillou S."/>
            <person name="Cros-Aarteil S."/>
            <person name="Calhoun S."/>
            <person name="Haridas S."/>
            <person name="Kuo A."/>
            <person name="Mondo S."/>
            <person name="Pangilinan J."/>
            <person name="Riley R."/>
            <person name="Labutti K."/>
            <person name="Andreopoulos B."/>
            <person name="Lipzen A."/>
            <person name="Chen C."/>
            <person name="Yanf M."/>
            <person name="Daum C."/>
            <person name="Ng V."/>
            <person name="Clum A."/>
            <person name="Steindorff A."/>
            <person name="Ohm R."/>
            <person name="Martin F."/>
            <person name="Silar P."/>
            <person name="Natvig D."/>
            <person name="Lalanne C."/>
            <person name="Gautier V."/>
            <person name="Ament-Velasquez S.L."/>
            <person name="Kruys A."/>
            <person name="Hutchinson M.I."/>
            <person name="Powell A.J."/>
            <person name="Barry K."/>
            <person name="Miller A.N."/>
            <person name="Grigoriev I.V."/>
            <person name="Debuchy R."/>
            <person name="Gladieux P."/>
            <person name="Thoren M.H."/>
            <person name="Johannesson H."/>
        </authorList>
    </citation>
    <scope>NUCLEOTIDE SEQUENCE</scope>
    <source>
        <strain evidence="1">CBS 606.72</strain>
    </source>
</reference>
<comment type="caution">
    <text evidence="1">The sequence shown here is derived from an EMBL/GenBank/DDBJ whole genome shotgun (WGS) entry which is preliminary data.</text>
</comment>
<evidence type="ECO:0000313" key="1">
    <source>
        <dbReference type="EMBL" id="KAK0614461.1"/>
    </source>
</evidence>